<dbReference type="PROSITE" id="PS51257">
    <property type="entry name" value="PROKAR_LIPOPROTEIN"/>
    <property type="match status" value="1"/>
</dbReference>
<evidence type="ECO:0000313" key="3">
    <source>
        <dbReference type="Proteomes" id="UP000321456"/>
    </source>
</evidence>
<protein>
    <submittedName>
        <fullName evidence="2">Carbohydrate porin</fullName>
    </submittedName>
</protein>
<accession>A0A5C8VA73</accession>
<evidence type="ECO:0000313" key="2">
    <source>
        <dbReference type="EMBL" id="TXN37688.1"/>
    </source>
</evidence>
<name>A0A5C8VA73_9FLAO</name>
<proteinExistence type="predicted"/>
<feature type="signal peptide" evidence="1">
    <location>
        <begin position="1"/>
        <end position="25"/>
    </location>
</feature>
<organism evidence="2 3">
    <name type="scientific">Flagellimonas hymeniacidonis</name>
    <dbReference type="NCBI Taxonomy" id="2603628"/>
    <lineage>
        <taxon>Bacteria</taxon>
        <taxon>Pseudomonadati</taxon>
        <taxon>Bacteroidota</taxon>
        <taxon>Flavobacteriia</taxon>
        <taxon>Flavobacteriales</taxon>
        <taxon>Flavobacteriaceae</taxon>
        <taxon>Flagellimonas</taxon>
    </lineage>
</organism>
<dbReference type="AlphaFoldDB" id="A0A5C8VA73"/>
<dbReference type="SUPFAM" id="SSF56925">
    <property type="entry name" value="OMPA-like"/>
    <property type="match status" value="1"/>
</dbReference>
<gene>
    <name evidence="2" type="ORF">FVB32_05210</name>
</gene>
<feature type="chain" id="PRO_5022660022" evidence="1">
    <location>
        <begin position="26"/>
        <end position="188"/>
    </location>
</feature>
<dbReference type="EMBL" id="VRUR01000001">
    <property type="protein sequence ID" value="TXN37688.1"/>
    <property type="molecule type" value="Genomic_DNA"/>
</dbReference>
<evidence type="ECO:0000256" key="1">
    <source>
        <dbReference type="SAM" id="SignalP"/>
    </source>
</evidence>
<dbReference type="Proteomes" id="UP000321456">
    <property type="component" value="Unassembled WGS sequence"/>
</dbReference>
<comment type="caution">
    <text evidence="2">The sequence shown here is derived from an EMBL/GenBank/DDBJ whole genome shotgun (WGS) entry which is preliminary data.</text>
</comment>
<sequence length="188" mass="20475">MKTTTRNSIILFSLLFLACVIAANAQRKGQKTQDVPISVSAISEDVLDNSFYAGISIGVPSGTLGDASSFTYGAIAGYSFGVSKRFGLGPEVNYTHFVGKDRDFGDMTIEGEGFDFAGVSARADYYFSDKFGAGANVGYGTYLEENSDYESYYTVGLRWNPVPGLAIRPEITFGDDREQYSVRVSRTF</sequence>
<reference evidence="2 3" key="1">
    <citation type="submission" date="2019-08" db="EMBL/GenBank/DDBJ databases">
        <title>Professor.</title>
        <authorList>
            <person name="Park J.S."/>
        </authorList>
    </citation>
    <scope>NUCLEOTIDE SEQUENCE [LARGE SCALE GENOMIC DNA]</scope>
    <source>
        <strain evidence="2 3">176CP5-101</strain>
    </source>
</reference>
<keyword evidence="1" id="KW-0732">Signal</keyword>
<keyword evidence="3" id="KW-1185">Reference proteome</keyword>
<dbReference type="InterPro" id="IPR011250">
    <property type="entry name" value="OMP/PagP_B-barrel"/>
</dbReference>
<dbReference type="RefSeq" id="WP_147741850.1">
    <property type="nucleotide sequence ID" value="NZ_VRUR01000001.1"/>
</dbReference>